<comment type="caution">
    <text evidence="1">The sequence shown here is derived from an EMBL/GenBank/DDBJ whole genome shotgun (WGS) entry which is preliminary data.</text>
</comment>
<accession>A0AAD5PVC6</accession>
<proteinExistence type="predicted"/>
<sequence length="71" mass="8396">MNVINDYIRGTTLSKEHTLLNRIEITKSEKERRLLEELYSRDQYVATQLPIRTVDVQLQEIRSLDILVILP</sequence>
<evidence type="ECO:0000313" key="1">
    <source>
        <dbReference type="EMBL" id="KAI9556890.1"/>
    </source>
</evidence>
<dbReference type="EMBL" id="WJBH02000006">
    <property type="protein sequence ID" value="KAI9556890.1"/>
    <property type="molecule type" value="Genomic_DNA"/>
</dbReference>
<keyword evidence="2" id="KW-1185">Reference proteome</keyword>
<reference evidence="1 2" key="1">
    <citation type="submission" date="2022-05" db="EMBL/GenBank/DDBJ databases">
        <title>A multi-omics perspective on studying reproductive biology in Daphnia sinensis.</title>
        <authorList>
            <person name="Jia J."/>
        </authorList>
    </citation>
    <scope>NUCLEOTIDE SEQUENCE [LARGE SCALE GENOMIC DNA]</scope>
    <source>
        <strain evidence="1 2">WSL</strain>
    </source>
</reference>
<name>A0AAD5PVC6_9CRUS</name>
<protein>
    <submittedName>
        <fullName evidence="1">Uncharacterized protein</fullName>
    </submittedName>
</protein>
<gene>
    <name evidence="1" type="ORF">GHT06_016684</name>
</gene>
<dbReference type="Proteomes" id="UP000820818">
    <property type="component" value="Linkage Group LG6"/>
</dbReference>
<organism evidence="1 2">
    <name type="scientific">Daphnia sinensis</name>
    <dbReference type="NCBI Taxonomy" id="1820382"/>
    <lineage>
        <taxon>Eukaryota</taxon>
        <taxon>Metazoa</taxon>
        <taxon>Ecdysozoa</taxon>
        <taxon>Arthropoda</taxon>
        <taxon>Crustacea</taxon>
        <taxon>Branchiopoda</taxon>
        <taxon>Diplostraca</taxon>
        <taxon>Cladocera</taxon>
        <taxon>Anomopoda</taxon>
        <taxon>Daphniidae</taxon>
        <taxon>Daphnia</taxon>
        <taxon>Daphnia similis group</taxon>
    </lineage>
</organism>
<evidence type="ECO:0000313" key="2">
    <source>
        <dbReference type="Proteomes" id="UP000820818"/>
    </source>
</evidence>
<dbReference type="AlphaFoldDB" id="A0AAD5PVC6"/>